<comment type="caution">
    <text evidence="1">The sequence shown here is derived from an EMBL/GenBank/DDBJ whole genome shotgun (WGS) entry which is preliminary data.</text>
</comment>
<accession>X0ZDY9</accession>
<reference evidence="1" key="1">
    <citation type="journal article" date="2014" name="Front. Microbiol.">
        <title>High frequency of phylogenetically diverse reductive dehalogenase-homologous genes in deep subseafloor sedimentary metagenomes.</title>
        <authorList>
            <person name="Kawai M."/>
            <person name="Futagami T."/>
            <person name="Toyoda A."/>
            <person name="Takaki Y."/>
            <person name="Nishi S."/>
            <person name="Hori S."/>
            <person name="Arai W."/>
            <person name="Tsubouchi T."/>
            <person name="Morono Y."/>
            <person name="Uchiyama I."/>
            <person name="Ito T."/>
            <person name="Fujiyama A."/>
            <person name="Inagaki F."/>
            <person name="Takami H."/>
        </authorList>
    </citation>
    <scope>NUCLEOTIDE SEQUENCE</scope>
    <source>
        <strain evidence="1">Expedition CK06-06</strain>
    </source>
</reference>
<organism evidence="1">
    <name type="scientific">marine sediment metagenome</name>
    <dbReference type="NCBI Taxonomy" id="412755"/>
    <lineage>
        <taxon>unclassified sequences</taxon>
        <taxon>metagenomes</taxon>
        <taxon>ecological metagenomes</taxon>
    </lineage>
</organism>
<sequence length="105" mass="11216">MRGIVNVMSGICGMITEIRATSDDQAGKVQLEINTRCENIQKLAQELKVVDPMEEISFRGKGPKTLRMAANHCKHAACPVPSGIIKAVEVASGLALPKDASIQVS</sequence>
<proteinExistence type="predicted"/>
<gene>
    <name evidence="1" type="ORF">S01H4_13668</name>
</gene>
<dbReference type="Pfam" id="PF22263">
    <property type="entry name" value="DUF6951"/>
    <property type="match status" value="1"/>
</dbReference>
<dbReference type="InterPro" id="IPR054227">
    <property type="entry name" value="DUF6951"/>
</dbReference>
<protein>
    <submittedName>
        <fullName evidence="1">Uncharacterized protein</fullName>
    </submittedName>
</protein>
<name>X0ZDY9_9ZZZZ</name>
<evidence type="ECO:0000313" key="1">
    <source>
        <dbReference type="EMBL" id="GAG56427.1"/>
    </source>
</evidence>
<feature type="non-terminal residue" evidence="1">
    <location>
        <position position="105"/>
    </location>
</feature>
<dbReference type="AlphaFoldDB" id="X0ZDY9"/>
<dbReference type="EMBL" id="BART01006014">
    <property type="protein sequence ID" value="GAG56427.1"/>
    <property type="molecule type" value="Genomic_DNA"/>
</dbReference>